<dbReference type="AlphaFoldDB" id="A0A0L6UWL3"/>
<dbReference type="OrthoDB" id="10519936at2759"/>
<evidence type="ECO:0000313" key="1">
    <source>
        <dbReference type="EMBL" id="KNZ52647.1"/>
    </source>
</evidence>
<evidence type="ECO:0000313" key="2">
    <source>
        <dbReference type="Proteomes" id="UP000037035"/>
    </source>
</evidence>
<organism evidence="1 2">
    <name type="scientific">Puccinia sorghi</name>
    <dbReference type="NCBI Taxonomy" id="27349"/>
    <lineage>
        <taxon>Eukaryota</taxon>
        <taxon>Fungi</taxon>
        <taxon>Dikarya</taxon>
        <taxon>Basidiomycota</taxon>
        <taxon>Pucciniomycotina</taxon>
        <taxon>Pucciniomycetes</taxon>
        <taxon>Pucciniales</taxon>
        <taxon>Pucciniaceae</taxon>
        <taxon>Puccinia</taxon>
    </lineage>
</organism>
<keyword evidence="2" id="KW-1185">Reference proteome</keyword>
<comment type="caution">
    <text evidence="1">The sequence shown here is derived from an EMBL/GenBank/DDBJ whole genome shotgun (WGS) entry which is preliminary data.</text>
</comment>
<sequence>MRTEEEPIGSSIKPIENLCPATSKSLQNVSPIKPYFHFQRASCSSSKWIKTISSLDSEFLGPTTNNKCIFPTSSIFLPFKSMLKKKNRRLPLTNTSQYQQKLHTLSQIWFNFCIDFTAHQQVQSPTGKKLLLLLSNSWLMTHISQHHPKALNLKNSSSNFVITANIPAPKQEFIKGAHSVDVIHNLQKFIIYILMGYIIIQTDALGPQRLTDAEKKTYRKTKSLDPLRLEVFEEGGKGGQNPPY</sequence>
<name>A0A0L6UWL3_9BASI</name>
<protein>
    <submittedName>
        <fullName evidence="1">Uncharacterized protein</fullName>
    </submittedName>
</protein>
<proteinExistence type="predicted"/>
<dbReference type="EMBL" id="LAVV01008494">
    <property type="protein sequence ID" value="KNZ52647.1"/>
    <property type="molecule type" value="Genomic_DNA"/>
</dbReference>
<dbReference type="Proteomes" id="UP000037035">
    <property type="component" value="Unassembled WGS sequence"/>
</dbReference>
<dbReference type="VEuPathDB" id="FungiDB:VP01_3493g4"/>
<reference evidence="1 2" key="1">
    <citation type="submission" date="2015-08" db="EMBL/GenBank/DDBJ databases">
        <title>Next Generation Sequencing and Analysis of the Genome of Puccinia sorghi L Schw, the Causal Agent of Maize Common Rust.</title>
        <authorList>
            <person name="Rochi L."/>
            <person name="Burguener G."/>
            <person name="Darino M."/>
            <person name="Turjanski A."/>
            <person name="Kreff E."/>
            <person name="Dieguez M.J."/>
            <person name="Sacco F."/>
        </authorList>
    </citation>
    <scope>NUCLEOTIDE SEQUENCE [LARGE SCALE GENOMIC DNA]</scope>
    <source>
        <strain evidence="1 2">RO10H11247</strain>
    </source>
</reference>
<accession>A0A0L6UWL3</accession>
<gene>
    <name evidence="1" type="ORF">VP01_3493g4</name>
</gene>